<accession>A0A8G2BDY2</accession>
<dbReference type="InterPro" id="IPR036640">
    <property type="entry name" value="ABC1_TM_sf"/>
</dbReference>
<dbReference type="PROSITE" id="PS50929">
    <property type="entry name" value="ABC_TM1F"/>
    <property type="match status" value="1"/>
</dbReference>
<protein>
    <submittedName>
        <fullName evidence="7">ABC transporter transmembrane region</fullName>
    </submittedName>
</protein>
<dbReference type="InterPro" id="IPR011527">
    <property type="entry name" value="ABC1_TM_dom"/>
</dbReference>
<dbReference type="EMBL" id="FNBW01000001">
    <property type="protein sequence ID" value="SDF09462.1"/>
    <property type="molecule type" value="Genomic_DNA"/>
</dbReference>
<dbReference type="GO" id="GO:0005524">
    <property type="term" value="F:ATP binding"/>
    <property type="evidence" value="ECO:0007669"/>
    <property type="project" value="InterPro"/>
</dbReference>
<dbReference type="OrthoDB" id="9760920at2"/>
<evidence type="ECO:0000256" key="2">
    <source>
        <dbReference type="ARBA" id="ARBA00022692"/>
    </source>
</evidence>
<dbReference type="Pfam" id="PF00664">
    <property type="entry name" value="ABC_membrane"/>
    <property type="match status" value="1"/>
</dbReference>
<feature type="transmembrane region" description="Helical" evidence="5">
    <location>
        <begin position="69"/>
        <end position="87"/>
    </location>
</feature>
<feature type="transmembrane region" description="Helical" evidence="5">
    <location>
        <begin position="238"/>
        <end position="259"/>
    </location>
</feature>
<evidence type="ECO:0000313" key="8">
    <source>
        <dbReference type="Proteomes" id="UP000198615"/>
    </source>
</evidence>
<evidence type="ECO:0000256" key="1">
    <source>
        <dbReference type="ARBA" id="ARBA00004651"/>
    </source>
</evidence>
<keyword evidence="3 5" id="KW-1133">Transmembrane helix</keyword>
<evidence type="ECO:0000313" key="7">
    <source>
        <dbReference type="EMBL" id="SDF09462.1"/>
    </source>
</evidence>
<feature type="transmembrane region" description="Helical" evidence="5">
    <location>
        <begin position="155"/>
        <end position="188"/>
    </location>
</feature>
<evidence type="ECO:0000256" key="3">
    <source>
        <dbReference type="ARBA" id="ARBA00022989"/>
    </source>
</evidence>
<dbReference type="Gene3D" id="1.20.1560.10">
    <property type="entry name" value="ABC transporter type 1, transmembrane domain"/>
    <property type="match status" value="1"/>
</dbReference>
<comment type="subcellular location">
    <subcellularLocation>
        <location evidence="1">Cell membrane</location>
        <topology evidence="1">Multi-pass membrane protein</topology>
    </subcellularLocation>
</comment>
<dbReference type="AlphaFoldDB" id="A0A8G2BDY2"/>
<organism evidence="7 8">
    <name type="scientific">Thalassobaculum litoreum DSM 18839</name>
    <dbReference type="NCBI Taxonomy" id="1123362"/>
    <lineage>
        <taxon>Bacteria</taxon>
        <taxon>Pseudomonadati</taxon>
        <taxon>Pseudomonadota</taxon>
        <taxon>Alphaproteobacteria</taxon>
        <taxon>Rhodospirillales</taxon>
        <taxon>Thalassobaculaceae</taxon>
        <taxon>Thalassobaculum</taxon>
    </lineage>
</organism>
<keyword evidence="2 5" id="KW-0812">Transmembrane</keyword>
<keyword evidence="8" id="KW-1185">Reference proteome</keyword>
<evidence type="ECO:0000256" key="5">
    <source>
        <dbReference type="SAM" id="Phobius"/>
    </source>
</evidence>
<dbReference type="GO" id="GO:0005886">
    <property type="term" value="C:plasma membrane"/>
    <property type="evidence" value="ECO:0007669"/>
    <property type="project" value="UniProtKB-SubCell"/>
</dbReference>
<dbReference type="RefSeq" id="WP_038014227.1">
    <property type="nucleotide sequence ID" value="NZ_FNBW01000001.1"/>
</dbReference>
<sequence length="319" mass="35508">MFLSRPKRIDRTGDDRPASNLVSFMWRMSGWYQLPACALALMVAGLTVVPLELQRRIIDDALSQGNADLLMILALIYLGVITLNAGVKFTLRIYQGWLAESVIAYCRRHIIDLHGRQPTGDGQGGTAVSIVNHELEAIGGFVGDGISDPLAQVGVLLAIVIYMVTVEPMIALVSVVFLGPQIVLIPVIQRKLNALVDRRIDLIRSLSEDVAERSDDADDQMRTDNDIRRVFGNRMRFFVWKFLGKVALNFLNAAAPLMVLGFGGWMVVQGQTEVGVIVAFISGFNRMAEPLRDLINYYRTYAQTEVKHDKVASWMDTRA</sequence>
<dbReference type="SUPFAM" id="SSF90123">
    <property type="entry name" value="ABC transporter transmembrane region"/>
    <property type="match status" value="1"/>
</dbReference>
<evidence type="ECO:0000256" key="4">
    <source>
        <dbReference type="ARBA" id="ARBA00023136"/>
    </source>
</evidence>
<name>A0A8G2BDY2_9PROT</name>
<evidence type="ECO:0000259" key="6">
    <source>
        <dbReference type="PROSITE" id="PS50929"/>
    </source>
</evidence>
<feature type="domain" description="ABC transmembrane type-1" evidence="6">
    <location>
        <begin position="36"/>
        <end position="303"/>
    </location>
</feature>
<keyword evidence="4 5" id="KW-0472">Membrane</keyword>
<proteinExistence type="predicted"/>
<reference evidence="7 8" key="1">
    <citation type="submission" date="2016-10" db="EMBL/GenBank/DDBJ databases">
        <authorList>
            <person name="Varghese N."/>
            <person name="Submissions S."/>
        </authorList>
    </citation>
    <scope>NUCLEOTIDE SEQUENCE [LARGE SCALE GENOMIC DNA]</scope>
    <source>
        <strain evidence="7 8">DSM 18839</strain>
    </source>
</reference>
<dbReference type="GO" id="GO:0140359">
    <property type="term" value="F:ABC-type transporter activity"/>
    <property type="evidence" value="ECO:0007669"/>
    <property type="project" value="InterPro"/>
</dbReference>
<comment type="caution">
    <text evidence="7">The sequence shown here is derived from an EMBL/GenBank/DDBJ whole genome shotgun (WGS) entry which is preliminary data.</text>
</comment>
<feature type="transmembrane region" description="Helical" evidence="5">
    <location>
        <begin position="30"/>
        <end position="49"/>
    </location>
</feature>
<dbReference type="CDD" id="cd07346">
    <property type="entry name" value="ABC_6TM_exporters"/>
    <property type="match status" value="1"/>
</dbReference>
<dbReference type="Proteomes" id="UP000198615">
    <property type="component" value="Unassembled WGS sequence"/>
</dbReference>
<gene>
    <name evidence="7" type="ORF">SAMN05660686_00222</name>
</gene>